<sequence length="268" mass="30336">MIFPRHCKEVGMAESAPYGEDQIYFLSRYLIRKFPDGTFETGNVSVDDKGGLLRGVREYKKISGPDETWLYPEKVILHDRADLIRKASESGERCTIFQGFDGHMTFVADPDPSVLLKVHIYDSKPPFPVLSETVKNLERTGIFGGLEIEFVHHIIDIEDIEADVYPCRAAGFDKTLDNDRLKGGERIAGCLTARQMVAEWYGEEAEFEFINICPLDLAEEEPFVARCCRSERSGLYTGERCGVAVHWGVSPKEISDAVYEAVSAWRRR</sequence>
<evidence type="ECO:0000313" key="2">
    <source>
        <dbReference type="Proteomes" id="UP001060368"/>
    </source>
</evidence>
<dbReference type="InterPro" id="IPR056131">
    <property type="entry name" value="DUF7714"/>
</dbReference>
<dbReference type="Proteomes" id="UP001060368">
    <property type="component" value="Chromosome"/>
</dbReference>
<accession>A0A9E7PKA1</accession>
<name>A0A9E7PKA1_9EURY</name>
<reference evidence="1" key="1">
    <citation type="submission" date="2022-04" db="EMBL/GenBank/DDBJ databases">
        <title>Complete genome of Methanoplanus endosymbiosus DSM 3599.</title>
        <authorList>
            <person name="Chen S.-C."/>
            <person name="You Y.-T."/>
            <person name="Zhou Y.-Z."/>
            <person name="Lai M.-C."/>
        </authorList>
    </citation>
    <scope>NUCLEOTIDE SEQUENCE</scope>
    <source>
        <strain evidence="1">DSM 3599</strain>
    </source>
</reference>
<dbReference type="RefSeq" id="WP_257741700.1">
    <property type="nucleotide sequence ID" value="NZ_CP096115.1"/>
</dbReference>
<proteinExistence type="predicted"/>
<organism evidence="1 2">
    <name type="scientific">Methanoplanus endosymbiosus</name>
    <dbReference type="NCBI Taxonomy" id="33865"/>
    <lineage>
        <taxon>Archaea</taxon>
        <taxon>Methanobacteriati</taxon>
        <taxon>Methanobacteriota</taxon>
        <taxon>Stenosarchaea group</taxon>
        <taxon>Methanomicrobia</taxon>
        <taxon>Methanomicrobiales</taxon>
        <taxon>Methanomicrobiaceae</taxon>
        <taxon>Methanoplanus</taxon>
    </lineage>
</organism>
<dbReference type="GeneID" id="74307879"/>
<dbReference type="EMBL" id="CP096115">
    <property type="protein sequence ID" value="UUX91548.1"/>
    <property type="molecule type" value="Genomic_DNA"/>
</dbReference>
<gene>
    <name evidence="1" type="ORF">L6E24_09215</name>
</gene>
<keyword evidence="2" id="KW-1185">Reference proteome</keyword>
<dbReference type="KEGG" id="mend:L6E24_09215"/>
<protein>
    <submittedName>
        <fullName evidence="1">Uncharacterized protein</fullName>
    </submittedName>
</protein>
<dbReference type="Pfam" id="PF24830">
    <property type="entry name" value="DUF7714"/>
    <property type="match status" value="1"/>
</dbReference>
<dbReference type="AlphaFoldDB" id="A0A9E7PKA1"/>
<evidence type="ECO:0000313" key="1">
    <source>
        <dbReference type="EMBL" id="UUX91548.1"/>
    </source>
</evidence>